<dbReference type="Proteomes" id="UP000053573">
    <property type="component" value="Unassembled WGS sequence"/>
</dbReference>
<protein>
    <submittedName>
        <fullName evidence="2">Uncharacterized protein</fullName>
    </submittedName>
</protein>
<evidence type="ECO:0000313" key="3">
    <source>
        <dbReference type="Proteomes" id="UP000053573"/>
    </source>
</evidence>
<reference evidence="3" key="1">
    <citation type="journal article" date="2015" name="PLoS Genet.">
        <title>The dynamic genome and transcriptome of the human fungal pathogen Blastomyces and close relative Emmonsia.</title>
        <authorList>
            <person name="Munoz J.F."/>
            <person name="Gauthier G.M."/>
            <person name="Desjardins C.A."/>
            <person name="Gallo J.E."/>
            <person name="Holder J."/>
            <person name="Sullivan T.D."/>
            <person name="Marty A.J."/>
            <person name="Carmen J.C."/>
            <person name="Chen Z."/>
            <person name="Ding L."/>
            <person name="Gujja S."/>
            <person name="Magrini V."/>
            <person name="Misas E."/>
            <person name="Mitreva M."/>
            <person name="Priest M."/>
            <person name="Saif S."/>
            <person name="Whiston E.A."/>
            <person name="Young S."/>
            <person name="Zeng Q."/>
            <person name="Goldman W.E."/>
            <person name="Mardis E.R."/>
            <person name="Taylor J.W."/>
            <person name="McEwen J.G."/>
            <person name="Clay O.K."/>
            <person name="Klein B.S."/>
            <person name="Cuomo C.A."/>
        </authorList>
    </citation>
    <scope>NUCLEOTIDE SEQUENCE [LARGE SCALE GENOMIC DNA]</scope>
    <source>
        <strain evidence="3">UAMH 139</strain>
    </source>
</reference>
<accession>A0A0H1BCS1</accession>
<feature type="compositionally biased region" description="Low complexity" evidence="1">
    <location>
        <begin position="28"/>
        <end position="44"/>
    </location>
</feature>
<organism evidence="2 3">
    <name type="scientific">Blastomyces silverae</name>
    <dbReference type="NCBI Taxonomy" id="2060906"/>
    <lineage>
        <taxon>Eukaryota</taxon>
        <taxon>Fungi</taxon>
        <taxon>Dikarya</taxon>
        <taxon>Ascomycota</taxon>
        <taxon>Pezizomycotina</taxon>
        <taxon>Eurotiomycetes</taxon>
        <taxon>Eurotiomycetidae</taxon>
        <taxon>Onygenales</taxon>
        <taxon>Ajellomycetaceae</taxon>
        <taxon>Blastomyces</taxon>
    </lineage>
</organism>
<feature type="region of interest" description="Disordered" evidence="1">
    <location>
        <begin position="28"/>
        <end position="57"/>
    </location>
</feature>
<sequence>MAYIHTYILHISFRPTGLPAVHIAIPSSPTRSGSGSFSPPSLISDRTRPSVYNTTCA</sequence>
<dbReference type="AlphaFoldDB" id="A0A0H1BCS1"/>
<dbReference type="EMBL" id="LDEV01002415">
    <property type="protein sequence ID" value="KLJ09160.1"/>
    <property type="molecule type" value="Genomic_DNA"/>
</dbReference>
<comment type="caution">
    <text evidence="2">The sequence shown here is derived from an EMBL/GenBank/DDBJ whole genome shotgun (WGS) entry which is preliminary data.</text>
</comment>
<name>A0A0H1BCS1_9EURO</name>
<gene>
    <name evidence="2" type="ORF">EMPG_15419</name>
</gene>
<evidence type="ECO:0000256" key="1">
    <source>
        <dbReference type="SAM" id="MobiDB-lite"/>
    </source>
</evidence>
<proteinExistence type="predicted"/>
<keyword evidence="3" id="KW-1185">Reference proteome</keyword>
<evidence type="ECO:0000313" key="2">
    <source>
        <dbReference type="EMBL" id="KLJ09160.1"/>
    </source>
</evidence>